<proteinExistence type="predicted"/>
<protein>
    <recommendedName>
        <fullName evidence="1">Reverse transcriptase domain-containing protein</fullName>
    </recommendedName>
</protein>
<dbReference type="OrthoDB" id="346743at2759"/>
<name>A0A813AG53_9DINO</name>
<feature type="non-terminal residue" evidence="2">
    <location>
        <position position="593"/>
    </location>
</feature>
<dbReference type="PROSITE" id="PS00028">
    <property type="entry name" value="ZINC_FINGER_C2H2_1"/>
    <property type="match status" value="1"/>
</dbReference>
<sequence>GDSRLLFQCVRLLAPRAGARSIRLRDDQGSLMHPRAECRMLSQYAAELFKARRAQDICRPSLLPLPPDLFTPNAWKCALRSLRSGKAVPAGQPSIDTWKQDLDAAALELSRISKEALCAEGPYLPLEWTEMQFAWLPKAGKTPSSPANLRSIGLMAADTKGLLVILREAAKPAVLRYMFDSPQYAYRILGFGNVAFVGGMMLSIDLRKAFDSVSHAELYGALLDAAVPQEVASVLIQIHVQTQCVVMHGGASESNGMSRGLRQGCPVSPILFAAWSVRTLELFRAALREGSDRDCYTMFADDLHGCWEFHSVADFHSALRDVRHVIQVLEGLGMELNLQKSLVVLRLRGSAVASATRHALVWHNDVQYLRLQSEPKDLYIPVATSMPYLGATLSHENFELQTLRTRTQCAQTRFQELRKVLRSNGALSSRHRLRLYKATVWPSLWYALGSTGVTGEVLRGVISVVAGHLRNVLRVYQEGVTNQAVLLRADMCPRSFFIDQTRHKVQAILCDPLRSAALKAREMNRAVTLSVAMASTPEATSTSSSLVRVAPGDAVSLPCDVCGMYFGSREGLQMHISQQHPEINLSARLPFNK</sequence>
<comment type="caution">
    <text evidence="2">The sequence shown here is derived from an EMBL/GenBank/DDBJ whole genome shotgun (WGS) entry which is preliminary data.</text>
</comment>
<reference evidence="2" key="1">
    <citation type="submission" date="2021-02" db="EMBL/GenBank/DDBJ databases">
        <authorList>
            <person name="Dougan E. K."/>
            <person name="Rhodes N."/>
            <person name="Thang M."/>
            <person name="Chan C."/>
        </authorList>
    </citation>
    <scope>NUCLEOTIDE SEQUENCE</scope>
</reference>
<gene>
    <name evidence="2" type="ORF">SNEC2469_LOCUS27712</name>
</gene>
<dbReference type="PROSITE" id="PS50878">
    <property type="entry name" value="RT_POL"/>
    <property type="match status" value="1"/>
</dbReference>
<evidence type="ECO:0000259" key="1">
    <source>
        <dbReference type="PROSITE" id="PS50878"/>
    </source>
</evidence>
<keyword evidence="3" id="KW-1185">Reference proteome</keyword>
<dbReference type="Pfam" id="PF00078">
    <property type="entry name" value="RVT_1"/>
    <property type="match status" value="1"/>
</dbReference>
<dbReference type="InterPro" id="IPR013087">
    <property type="entry name" value="Znf_C2H2_type"/>
</dbReference>
<dbReference type="InterPro" id="IPR043502">
    <property type="entry name" value="DNA/RNA_pol_sf"/>
</dbReference>
<dbReference type="EMBL" id="CAJNJA010058846">
    <property type="protein sequence ID" value="CAE7865787.1"/>
    <property type="molecule type" value="Genomic_DNA"/>
</dbReference>
<dbReference type="InterPro" id="IPR000477">
    <property type="entry name" value="RT_dom"/>
</dbReference>
<feature type="domain" description="Reverse transcriptase" evidence="1">
    <location>
        <begin position="117"/>
        <end position="393"/>
    </location>
</feature>
<accession>A0A813AG53</accession>
<organism evidence="2 3">
    <name type="scientific">Symbiodinium necroappetens</name>
    <dbReference type="NCBI Taxonomy" id="1628268"/>
    <lineage>
        <taxon>Eukaryota</taxon>
        <taxon>Sar</taxon>
        <taxon>Alveolata</taxon>
        <taxon>Dinophyceae</taxon>
        <taxon>Suessiales</taxon>
        <taxon>Symbiodiniaceae</taxon>
        <taxon>Symbiodinium</taxon>
    </lineage>
</organism>
<feature type="non-terminal residue" evidence="2">
    <location>
        <position position="1"/>
    </location>
</feature>
<dbReference type="AlphaFoldDB" id="A0A813AG53"/>
<dbReference type="SUPFAM" id="SSF56672">
    <property type="entry name" value="DNA/RNA polymerases"/>
    <property type="match status" value="1"/>
</dbReference>
<dbReference type="Proteomes" id="UP000601435">
    <property type="component" value="Unassembled WGS sequence"/>
</dbReference>
<dbReference type="PANTHER" id="PTHR19446">
    <property type="entry name" value="REVERSE TRANSCRIPTASES"/>
    <property type="match status" value="1"/>
</dbReference>
<evidence type="ECO:0000313" key="2">
    <source>
        <dbReference type="EMBL" id="CAE7865787.1"/>
    </source>
</evidence>
<evidence type="ECO:0000313" key="3">
    <source>
        <dbReference type="Proteomes" id="UP000601435"/>
    </source>
</evidence>